<evidence type="ECO:0000256" key="6">
    <source>
        <dbReference type="SAM" id="Phobius"/>
    </source>
</evidence>
<keyword evidence="2 6" id="KW-0812">Transmembrane</keyword>
<evidence type="ECO:0000313" key="8">
    <source>
        <dbReference type="Ensembl" id="ENSPSMP00000006103.1"/>
    </source>
</evidence>
<protein>
    <recommendedName>
        <fullName evidence="7">SPATA31-like domain-containing protein</fullName>
    </recommendedName>
</protein>
<evidence type="ECO:0000256" key="4">
    <source>
        <dbReference type="ARBA" id="ARBA00023136"/>
    </source>
</evidence>
<evidence type="ECO:0000256" key="2">
    <source>
        <dbReference type="ARBA" id="ARBA00022692"/>
    </source>
</evidence>
<comment type="subcellular location">
    <subcellularLocation>
        <location evidence="1">Membrane</location>
        <topology evidence="1">Single-pass membrane protein</topology>
    </subcellularLocation>
</comment>
<evidence type="ECO:0000313" key="9">
    <source>
        <dbReference type="Proteomes" id="UP000694414"/>
    </source>
</evidence>
<evidence type="ECO:0000256" key="5">
    <source>
        <dbReference type="ARBA" id="ARBA00035009"/>
    </source>
</evidence>
<evidence type="ECO:0000256" key="3">
    <source>
        <dbReference type="ARBA" id="ARBA00022989"/>
    </source>
</evidence>
<dbReference type="PANTHER" id="PTHR21859">
    <property type="entry name" value="ACROSOME-SPECIFIC PROTEIN"/>
    <property type="match status" value="1"/>
</dbReference>
<keyword evidence="9" id="KW-1185">Reference proteome</keyword>
<dbReference type="PANTHER" id="PTHR21859:SF15">
    <property type="entry name" value="PROTEIN SPATA31F1-RELATED"/>
    <property type="match status" value="1"/>
</dbReference>
<feature type="domain" description="SPATA31-like" evidence="7">
    <location>
        <begin position="52"/>
        <end position="119"/>
    </location>
</feature>
<proteinExistence type="inferred from homology"/>
<sequence length="128" mass="14612">MLSPTFVPWDVGHPLYTCGSICVIALIIWKFKKSLQGLRLGPNRTCCRCHRRLKQSSRDRTSTAGRTCQEEAKKLRNLLSVMKSQGWLPQEGCVRRILCADPCCKICNAVALEIQQLLKLQKLAWEIR</sequence>
<keyword evidence="3 6" id="KW-1133">Transmembrane helix</keyword>
<keyword evidence="4 6" id="KW-0472">Membrane</keyword>
<dbReference type="Ensembl" id="ENSPSMT00000007235.1">
    <property type="protein sequence ID" value="ENSPSMP00000006103.1"/>
    <property type="gene ID" value="ENSPSMG00000004635.1"/>
</dbReference>
<comment type="similarity">
    <text evidence="5">Belongs to the SPATA31 family.</text>
</comment>
<feature type="transmembrane region" description="Helical" evidence="6">
    <location>
        <begin position="12"/>
        <end position="29"/>
    </location>
</feature>
<dbReference type="InterPro" id="IPR027970">
    <property type="entry name" value="SPATA31-like"/>
</dbReference>
<name>A0A8C8YQE3_PROSS</name>
<dbReference type="GO" id="GO:0016020">
    <property type="term" value="C:membrane"/>
    <property type="evidence" value="ECO:0007669"/>
    <property type="project" value="UniProtKB-SubCell"/>
</dbReference>
<evidence type="ECO:0000259" key="7">
    <source>
        <dbReference type="Pfam" id="PF15371"/>
    </source>
</evidence>
<dbReference type="Proteomes" id="UP000694414">
    <property type="component" value="Unplaced"/>
</dbReference>
<organism evidence="8 9">
    <name type="scientific">Prolemur simus</name>
    <name type="common">Greater bamboo lemur</name>
    <name type="synonym">Hapalemur simus</name>
    <dbReference type="NCBI Taxonomy" id="1328070"/>
    <lineage>
        <taxon>Eukaryota</taxon>
        <taxon>Metazoa</taxon>
        <taxon>Chordata</taxon>
        <taxon>Craniata</taxon>
        <taxon>Vertebrata</taxon>
        <taxon>Euteleostomi</taxon>
        <taxon>Mammalia</taxon>
        <taxon>Eutheria</taxon>
        <taxon>Euarchontoglires</taxon>
        <taxon>Primates</taxon>
        <taxon>Strepsirrhini</taxon>
        <taxon>Lemuriformes</taxon>
        <taxon>Lemuridae</taxon>
        <taxon>Prolemur</taxon>
    </lineage>
</organism>
<reference evidence="8" key="1">
    <citation type="submission" date="2025-08" db="UniProtKB">
        <authorList>
            <consortium name="Ensembl"/>
        </authorList>
    </citation>
    <scope>IDENTIFICATION</scope>
</reference>
<reference evidence="8" key="2">
    <citation type="submission" date="2025-09" db="UniProtKB">
        <authorList>
            <consortium name="Ensembl"/>
        </authorList>
    </citation>
    <scope>IDENTIFICATION</scope>
</reference>
<dbReference type="AlphaFoldDB" id="A0A8C8YQE3"/>
<accession>A0A8C8YQE3</accession>
<dbReference type="Pfam" id="PF15371">
    <property type="entry name" value="DUF4599"/>
    <property type="match status" value="1"/>
</dbReference>
<dbReference type="GeneTree" id="ENSGT00950000183043"/>
<evidence type="ECO:0000256" key="1">
    <source>
        <dbReference type="ARBA" id="ARBA00004167"/>
    </source>
</evidence>